<sequence length="251" mass="28811">MKKMLLMLAVIIPISLIFNGQDFWSAFAERRFGESEECFDVLFFCNAFGFIYLQNSSLEYMLYTLTVCVPFLFMFGHTMSDNLNVSDIYVFIRENKRTKWFMKNTIRIFWQSTIITLANIAIIWSMTAKTAIIKKPENLEKILWIAVLMIIYIWILIIASNFLSALFGSTIGLALGSALHYVFVMAARYGFENNFIKKVDPLAVVFNVVEDRENVVTAVSTMIVILAIVCAIFCLYVNKSDISLKNKEIIV</sequence>
<reference evidence="3" key="1">
    <citation type="journal article" date="2011" name="J. Bacteriol.">
        <title>Complete genome of the cellulolytic ruminal bacterium Ruminococcus albus 7.</title>
        <authorList>
            <person name="Suen G."/>
            <person name="Stevenson D.M."/>
            <person name="Bruce D.C."/>
            <person name="Chertkov O."/>
            <person name="Copeland A."/>
            <person name="Cheng J.F."/>
            <person name="Detter C."/>
            <person name="Detter J.C."/>
            <person name="Goodwin L.A."/>
            <person name="Han C.S."/>
            <person name="Hauser L.J."/>
            <person name="Ivanova N.N."/>
            <person name="Kyrpides N.C."/>
            <person name="Land M.L."/>
            <person name="Lapidus A."/>
            <person name="Lucas S."/>
            <person name="Ovchinnikova G."/>
            <person name="Pitluck S."/>
            <person name="Tapia R."/>
            <person name="Woyke T."/>
            <person name="Boyum J."/>
            <person name="Mead D."/>
            <person name="Weimer P.J."/>
        </authorList>
    </citation>
    <scope>NUCLEOTIDE SEQUENCE [LARGE SCALE GENOMIC DNA]</scope>
    <source>
        <strain evidence="3">ATCC 27210 / DSM 20455 / JCM 14654 / NCDO 2250 / 7</strain>
        <plasmid evidence="3">pRUMAL01</plasmid>
    </source>
</reference>
<feature type="transmembrane region" description="Helical" evidence="1">
    <location>
        <begin position="60"/>
        <end position="76"/>
    </location>
</feature>
<geneLocation type="plasmid" evidence="2 3">
    <name>pRUMAL01</name>
</geneLocation>
<keyword evidence="2" id="KW-0614">Plasmid</keyword>
<dbReference type="EMBL" id="CP002404">
    <property type="protein sequence ID" value="ADU23986.1"/>
    <property type="molecule type" value="Genomic_DNA"/>
</dbReference>
<keyword evidence="1" id="KW-1133">Transmembrane helix</keyword>
<dbReference type="KEGG" id="ral:Rumal_3544"/>
<evidence type="ECO:0000256" key="1">
    <source>
        <dbReference type="SAM" id="Phobius"/>
    </source>
</evidence>
<keyword evidence="1" id="KW-0812">Transmembrane</keyword>
<accession>E6UJZ0</accession>
<feature type="transmembrane region" description="Helical" evidence="1">
    <location>
        <begin position="215"/>
        <end position="237"/>
    </location>
</feature>
<gene>
    <name evidence="2" type="ordered locus">Rumal_3544</name>
</gene>
<feature type="transmembrane region" description="Helical" evidence="1">
    <location>
        <begin position="170"/>
        <end position="191"/>
    </location>
</feature>
<dbReference type="AlphaFoldDB" id="E6UJZ0"/>
<name>E6UJZ0_RUMA7</name>
<keyword evidence="1" id="KW-0472">Membrane</keyword>
<protein>
    <submittedName>
        <fullName evidence="2">Uncharacterized protein</fullName>
    </submittedName>
</protein>
<dbReference type="RefSeq" id="WP_013483535.1">
    <property type="nucleotide sequence ID" value="NC_014824.1"/>
</dbReference>
<organism evidence="2 3">
    <name type="scientific">Ruminococcus albus (strain ATCC 27210 / DSM 20455 / JCM 14654 / NCDO 2250 / 7)</name>
    <dbReference type="NCBI Taxonomy" id="697329"/>
    <lineage>
        <taxon>Bacteria</taxon>
        <taxon>Bacillati</taxon>
        <taxon>Bacillota</taxon>
        <taxon>Clostridia</taxon>
        <taxon>Eubacteriales</taxon>
        <taxon>Oscillospiraceae</taxon>
        <taxon>Ruminococcus</taxon>
    </lineage>
</organism>
<evidence type="ECO:0000313" key="2">
    <source>
        <dbReference type="EMBL" id="ADU23986.1"/>
    </source>
</evidence>
<proteinExistence type="predicted"/>
<feature type="transmembrane region" description="Helical" evidence="1">
    <location>
        <begin position="142"/>
        <end position="163"/>
    </location>
</feature>
<dbReference type="eggNOG" id="ENOG50324WC">
    <property type="taxonomic scope" value="Bacteria"/>
</dbReference>
<dbReference type="HOGENOM" id="CLU_1106469_0_0_9"/>
<dbReference type="OrthoDB" id="9934328at2"/>
<feature type="transmembrane region" description="Helical" evidence="1">
    <location>
        <begin position="108"/>
        <end position="127"/>
    </location>
</feature>
<dbReference type="Proteomes" id="UP000006919">
    <property type="component" value="Plasmid pRUMAL01"/>
</dbReference>
<evidence type="ECO:0000313" key="3">
    <source>
        <dbReference type="Proteomes" id="UP000006919"/>
    </source>
</evidence>